<name>A0A813EV69_POLGL</name>
<evidence type="ECO:0000256" key="3">
    <source>
        <dbReference type="ARBA" id="ARBA00022989"/>
    </source>
</evidence>
<reference evidence="7" key="1">
    <citation type="submission" date="2021-02" db="EMBL/GenBank/DDBJ databases">
        <authorList>
            <person name="Dougan E. K."/>
            <person name="Rhodes N."/>
            <person name="Thang M."/>
            <person name="Chan C."/>
        </authorList>
    </citation>
    <scope>NUCLEOTIDE SEQUENCE</scope>
</reference>
<keyword evidence="3 6" id="KW-1133">Transmembrane helix</keyword>
<dbReference type="GO" id="GO:0016020">
    <property type="term" value="C:membrane"/>
    <property type="evidence" value="ECO:0007669"/>
    <property type="project" value="UniProtKB-SubCell"/>
</dbReference>
<gene>
    <name evidence="7" type="ORF">PGLA1383_LOCUS19954</name>
</gene>
<organism evidence="7 8">
    <name type="scientific">Polarella glacialis</name>
    <name type="common">Dinoflagellate</name>
    <dbReference type="NCBI Taxonomy" id="89957"/>
    <lineage>
        <taxon>Eukaryota</taxon>
        <taxon>Sar</taxon>
        <taxon>Alveolata</taxon>
        <taxon>Dinophyceae</taxon>
        <taxon>Suessiales</taxon>
        <taxon>Suessiaceae</taxon>
        <taxon>Polarella</taxon>
    </lineage>
</organism>
<protein>
    <submittedName>
        <fullName evidence="7">Uncharacterized protein</fullName>
    </submittedName>
</protein>
<evidence type="ECO:0000256" key="4">
    <source>
        <dbReference type="ARBA" id="ARBA00023136"/>
    </source>
</evidence>
<dbReference type="OrthoDB" id="422681at2759"/>
<comment type="subcellular location">
    <subcellularLocation>
        <location evidence="1">Membrane</location>
        <topology evidence="1">Multi-pass membrane protein</topology>
    </subcellularLocation>
</comment>
<proteinExistence type="predicted"/>
<evidence type="ECO:0000256" key="6">
    <source>
        <dbReference type="SAM" id="Phobius"/>
    </source>
</evidence>
<dbReference type="PANTHER" id="PTHR43336:SF3">
    <property type="entry name" value="GUANYLATE CYCLASE DOMAIN-CONTAINING PROTEIN"/>
    <property type="match status" value="1"/>
</dbReference>
<feature type="non-terminal residue" evidence="7">
    <location>
        <position position="1"/>
    </location>
</feature>
<evidence type="ECO:0000313" key="7">
    <source>
        <dbReference type="EMBL" id="CAE8601669.1"/>
    </source>
</evidence>
<keyword evidence="8" id="KW-1185">Reference proteome</keyword>
<feature type="transmembrane region" description="Helical" evidence="6">
    <location>
        <begin position="24"/>
        <end position="46"/>
    </location>
</feature>
<evidence type="ECO:0000256" key="2">
    <source>
        <dbReference type="ARBA" id="ARBA00022692"/>
    </source>
</evidence>
<feature type="transmembrane region" description="Helical" evidence="6">
    <location>
        <begin position="321"/>
        <end position="339"/>
    </location>
</feature>
<evidence type="ECO:0000256" key="5">
    <source>
        <dbReference type="SAM" id="MobiDB-lite"/>
    </source>
</evidence>
<dbReference type="Gene3D" id="1.20.120.350">
    <property type="entry name" value="Voltage-gated potassium channels. Chain C"/>
    <property type="match status" value="1"/>
</dbReference>
<dbReference type="EMBL" id="CAJNNV010013402">
    <property type="protein sequence ID" value="CAE8601669.1"/>
    <property type="molecule type" value="Genomic_DNA"/>
</dbReference>
<accession>A0A813EV69</accession>
<keyword evidence="2 6" id="KW-0812">Transmembrane</keyword>
<comment type="caution">
    <text evidence="7">The sequence shown here is derived from an EMBL/GenBank/DDBJ whole genome shotgun (WGS) entry which is preliminary data.</text>
</comment>
<feature type="region of interest" description="Disordered" evidence="5">
    <location>
        <begin position="223"/>
        <end position="247"/>
    </location>
</feature>
<feature type="transmembrane region" description="Helical" evidence="6">
    <location>
        <begin position="58"/>
        <end position="82"/>
    </location>
</feature>
<sequence>ASCPESSSEGSRCLALRRVIRSDAFAIFFALLTAYTLLVPDLLLAYGQSTEYTPALAVVNTVVLGLFLLESVTSCLLVNGYVRSGRVVLDIMAMVSIAGDTWMGQRFLVHNGAVAGRATKILNAVRFGSRSSRLVSILRFARLFRIVQFLRIFHTIVWNSYLRPHQGLAYTLYHKRLWRVFQDLDSRENDRLSSEEVELFFMALKLEFPAPAHLKTLQTRTSLWSGGTSRSSTRKSTTATGGTRSSKWSKQSIGTRLASLPSTWMQAFDLDKRAECDGSFISLVRDLRSRPEGQRALQKCQEDVQRVKASCSLVKKVSGPVVAKVCLIVLAMMAVVAVMENVKDLGDLQGLAHMDSLAQCQSVPQAQLCALAE</sequence>
<dbReference type="Proteomes" id="UP000654075">
    <property type="component" value="Unassembled WGS sequence"/>
</dbReference>
<feature type="compositionally biased region" description="Low complexity" evidence="5">
    <location>
        <begin position="223"/>
        <end position="246"/>
    </location>
</feature>
<feature type="non-terminal residue" evidence="7">
    <location>
        <position position="373"/>
    </location>
</feature>
<evidence type="ECO:0000256" key="1">
    <source>
        <dbReference type="ARBA" id="ARBA00004141"/>
    </source>
</evidence>
<evidence type="ECO:0000313" key="8">
    <source>
        <dbReference type="Proteomes" id="UP000654075"/>
    </source>
</evidence>
<dbReference type="PANTHER" id="PTHR43336">
    <property type="entry name" value="OXYGEN SENSOR HISTIDINE KINASE RESPONSE REGULATOR DEVS/DOSS"/>
    <property type="match status" value="1"/>
</dbReference>
<keyword evidence="4 6" id="KW-0472">Membrane</keyword>
<dbReference type="InterPro" id="IPR027359">
    <property type="entry name" value="Volt_channel_dom_sf"/>
</dbReference>
<dbReference type="AlphaFoldDB" id="A0A813EV69"/>